<dbReference type="GeneID" id="30911935"/>
<dbReference type="PROSITE" id="PS50005">
    <property type="entry name" value="TPR"/>
    <property type="match status" value="1"/>
</dbReference>
<keyword evidence="1" id="KW-0802">TPR repeat</keyword>
<dbReference type="OrthoDB" id="2117972at2759"/>
<sequence>MIWDTPYPRCTNVPPNCVFFPRFKYPPTQIREMFEETKQPPDKSTNCINSKKEKAKQLFLQALNHERDENYLKATKFYQEAVKLYPNVLKIYVDDNGESSDKNTPVEETTQREQNTYMINILTENFFGIIKFLDFYSLHRFLFSCKEIHSNVSVESEYKRLCERNFQNCEEKSRAYGNSFKRLLLEYPRIRHDGVYISCVTYIRSLKDIGNIHLDPKDRDRVIYNPCVVTYFRYLLFLNESNKVLVMRSEVNKKEVLEALKISYNKIRSWDLSVPSYDLIKPLVKFQGESENGLVKMVRIGEYTFKESEKVIEISYPESLSEPFKYKNIIQLRLKNYLSASNNMLKWMSFKILSKLKLSSSEDTLNINNRQYRPFFFFNLKFLSHLFITKIPET</sequence>
<feature type="repeat" description="TPR" evidence="1">
    <location>
        <begin position="55"/>
        <end position="88"/>
    </location>
</feature>
<evidence type="ECO:0000259" key="2">
    <source>
        <dbReference type="Pfam" id="PF19270"/>
    </source>
</evidence>
<dbReference type="UniPathway" id="UPA00143"/>
<reference evidence="4" key="1">
    <citation type="submission" date="2016-06" db="EMBL/GenBank/DDBJ databases">
        <title>First high quality genome sequence of Plasmodium coatneyi using continuous long reads from single molecule, real-time sequencing.</title>
        <authorList>
            <person name="Chien J.-T."/>
            <person name="Pakala S.B."/>
            <person name="Geraldo J.A."/>
            <person name="Lapp S.A."/>
            <person name="Barnwell J.W."/>
            <person name="Kissinger J.C."/>
            <person name="Galinski M.R."/>
            <person name="Humphrey J.C."/>
        </authorList>
    </citation>
    <scope>NUCLEOTIDE SEQUENCE [LARGE SCALE GENOMIC DNA]</scope>
    <source>
        <strain evidence="4">Hackeri</strain>
    </source>
</reference>
<dbReference type="VEuPathDB" id="PlasmoDB:PCOAH_00052010"/>
<feature type="domain" description="F-box protein Hrt3/FBXO9 C-terminal" evidence="2">
    <location>
        <begin position="174"/>
        <end position="350"/>
    </location>
</feature>
<dbReference type="SUPFAM" id="SSF116846">
    <property type="entry name" value="MIT domain"/>
    <property type="match status" value="1"/>
</dbReference>
<gene>
    <name evidence="3" type="ORF">PCOAH_00052010</name>
</gene>
<keyword evidence="4" id="KW-1185">Reference proteome</keyword>
<dbReference type="RefSeq" id="XP_019917586.1">
    <property type="nucleotide sequence ID" value="XM_020061981.1"/>
</dbReference>
<dbReference type="Pfam" id="PF19270">
    <property type="entry name" value="FBO_C"/>
    <property type="match status" value="1"/>
</dbReference>
<dbReference type="AlphaFoldDB" id="A0A1B1E7B8"/>
<dbReference type="InterPro" id="IPR045464">
    <property type="entry name" value="Hrt3/FBXO9_C"/>
</dbReference>
<dbReference type="GO" id="GO:0016567">
    <property type="term" value="P:protein ubiquitination"/>
    <property type="evidence" value="ECO:0007669"/>
    <property type="project" value="UniProtKB-UniPathway"/>
</dbReference>
<evidence type="ECO:0000313" key="3">
    <source>
        <dbReference type="EMBL" id="ANQ10891.1"/>
    </source>
</evidence>
<organism evidence="3 4">
    <name type="scientific">Plasmodium coatneyi</name>
    <dbReference type="NCBI Taxonomy" id="208452"/>
    <lineage>
        <taxon>Eukaryota</taxon>
        <taxon>Sar</taxon>
        <taxon>Alveolata</taxon>
        <taxon>Apicomplexa</taxon>
        <taxon>Aconoidasida</taxon>
        <taxon>Haemosporida</taxon>
        <taxon>Plasmodiidae</taxon>
        <taxon>Plasmodium</taxon>
    </lineage>
</organism>
<dbReference type="Proteomes" id="UP000092716">
    <property type="component" value="Chromosome 14"/>
</dbReference>
<evidence type="ECO:0000313" key="4">
    <source>
        <dbReference type="Proteomes" id="UP000092716"/>
    </source>
</evidence>
<dbReference type="KEGG" id="pcot:PCOAH_00052010"/>
<name>A0A1B1E7B8_9APIC</name>
<evidence type="ECO:0000256" key="1">
    <source>
        <dbReference type="PROSITE-ProRule" id="PRU00339"/>
    </source>
</evidence>
<dbReference type="InterPro" id="IPR019734">
    <property type="entry name" value="TPR_rpt"/>
</dbReference>
<accession>A0A1B1E7B8</accession>
<dbReference type="InterPro" id="IPR036181">
    <property type="entry name" value="MIT_dom_sf"/>
</dbReference>
<protein>
    <recommendedName>
        <fullName evidence="2">F-box protein Hrt3/FBXO9 C-terminal domain-containing protein</fullName>
    </recommendedName>
</protein>
<dbReference type="EMBL" id="CP016252">
    <property type="protein sequence ID" value="ANQ10891.1"/>
    <property type="molecule type" value="Genomic_DNA"/>
</dbReference>
<proteinExistence type="predicted"/>